<sequence>MKNLFSTLSVELNSIKYKKDKKENGTAYTKLKGANAKVSNTPLKVAHIILNE</sequence>
<dbReference type="AlphaFoldDB" id="A0A8S4BV80"/>
<keyword evidence="2" id="KW-1185">Reference proteome</keyword>
<gene>
    <name evidence="1" type="ORF">MHYMCMPASI_00019</name>
</gene>
<evidence type="ECO:0000313" key="1">
    <source>
        <dbReference type="EMBL" id="CAG7588627.1"/>
    </source>
</evidence>
<dbReference type="EMBL" id="CAJVAF010000006">
    <property type="protein sequence ID" value="CAG7588627.1"/>
    <property type="molecule type" value="Genomic_DNA"/>
</dbReference>
<organism evidence="1 2">
    <name type="scientific">Hyalomma marginatum</name>
    <dbReference type="NCBI Taxonomy" id="34627"/>
    <lineage>
        <taxon>Eukaryota</taxon>
        <taxon>Metazoa</taxon>
        <taxon>Ecdysozoa</taxon>
        <taxon>Arthropoda</taxon>
        <taxon>Chelicerata</taxon>
        <taxon>Arachnida</taxon>
        <taxon>Acari</taxon>
        <taxon>Parasitiformes</taxon>
        <taxon>Ixodida</taxon>
        <taxon>Ixodoidea</taxon>
        <taxon>Ixodidae</taxon>
        <taxon>Hyalomminae</taxon>
        <taxon>Hyalomma</taxon>
    </lineage>
</organism>
<proteinExistence type="predicted"/>
<dbReference type="Proteomes" id="UP000837675">
    <property type="component" value="Unassembled WGS sequence"/>
</dbReference>
<comment type="caution">
    <text evidence="1">The sequence shown here is derived from an EMBL/GenBank/DDBJ whole genome shotgun (WGS) entry which is preliminary data.</text>
</comment>
<name>A0A8S4BV80_9ACAR</name>
<accession>A0A8S4BV80</accession>
<protein>
    <submittedName>
        <fullName evidence="1">Uncharacterized protein</fullName>
    </submittedName>
</protein>
<evidence type="ECO:0000313" key="2">
    <source>
        <dbReference type="Proteomes" id="UP000837675"/>
    </source>
</evidence>
<reference evidence="1" key="1">
    <citation type="submission" date="2021-06" db="EMBL/GenBank/DDBJ databases">
        <authorList>
            <person name="Nardi T."/>
            <person name="Nardi T."/>
        </authorList>
    </citation>
    <scope>NUCLEOTIDE SEQUENCE</scope>
</reference>